<reference evidence="3" key="1">
    <citation type="submission" date="2018-12" db="EMBL/GenBank/DDBJ databases">
        <title>Novel natural products biosynthetic potential of the class Ktedonobacteria.</title>
        <authorList>
            <person name="Zheng Y."/>
            <person name="Saitou A."/>
            <person name="Wang C.M."/>
            <person name="Toyoda A."/>
            <person name="Minakuchi Y."/>
            <person name="Sekiguchi Y."/>
            <person name="Ueda K."/>
            <person name="Takano H."/>
            <person name="Sakai Y."/>
            <person name="Yokota A."/>
            <person name="Yabe S."/>
        </authorList>
    </citation>
    <scope>NUCLEOTIDE SEQUENCE</scope>
    <source>
        <strain evidence="3">A3-2</strain>
    </source>
</reference>
<organism evidence="3">
    <name type="scientific">Thermogemmatispora argillosa</name>
    <dbReference type="NCBI Taxonomy" id="2045280"/>
    <lineage>
        <taxon>Bacteria</taxon>
        <taxon>Bacillati</taxon>
        <taxon>Chloroflexota</taxon>
        <taxon>Ktedonobacteria</taxon>
        <taxon>Thermogemmatisporales</taxon>
        <taxon>Thermogemmatisporaceae</taxon>
        <taxon>Thermogemmatispora</taxon>
    </lineage>
</organism>
<name>A0A455T6Z5_9CHLR</name>
<feature type="compositionally biased region" description="Low complexity" evidence="1">
    <location>
        <begin position="86"/>
        <end position="118"/>
    </location>
</feature>
<feature type="chain" id="PRO_5019826120" evidence="2">
    <location>
        <begin position="40"/>
        <end position="259"/>
    </location>
</feature>
<evidence type="ECO:0000256" key="1">
    <source>
        <dbReference type="SAM" id="MobiDB-lite"/>
    </source>
</evidence>
<evidence type="ECO:0000256" key="2">
    <source>
        <dbReference type="SAM" id="SignalP"/>
    </source>
</evidence>
<feature type="compositionally biased region" description="Pro residues" evidence="1">
    <location>
        <begin position="66"/>
        <end position="85"/>
    </location>
</feature>
<keyword evidence="2" id="KW-0732">Signal</keyword>
<sequence>MKKKRSPATLAFWGKVGALCSFLVFLLPAFAAGSQVAFAAGPGLVPQAGPQFCLPPLIPCHHRTPTPTPTVDPPTPTPTPTPRATPTPGETATAAPTPSAVPSVTVTPSPTVTVTVTPTPTPTATPKPTILTAPNSIVLRASEIIGTNAHLSLLPDPLHPVLTFSSTTMSGLQISRDLGNVTITITASGTAVATGVSIKTSILQDIVTGLSSFTNKADLLILAAGGTVPRLVMTNVVLYIDRSLSSASLQASGLQVSFS</sequence>
<protein>
    <submittedName>
        <fullName evidence="3">Uncharacterized protein</fullName>
    </submittedName>
</protein>
<proteinExistence type="predicted"/>
<accession>A0A455T6Z5</accession>
<feature type="signal peptide" evidence="2">
    <location>
        <begin position="1"/>
        <end position="39"/>
    </location>
</feature>
<dbReference type="EMBL" id="AP019377">
    <property type="protein sequence ID" value="BBH94865.1"/>
    <property type="molecule type" value="Genomic_DNA"/>
</dbReference>
<feature type="region of interest" description="Disordered" evidence="1">
    <location>
        <begin position="64"/>
        <end position="128"/>
    </location>
</feature>
<dbReference type="AlphaFoldDB" id="A0A455T6Z5"/>
<evidence type="ECO:0000313" key="3">
    <source>
        <dbReference type="EMBL" id="BBH94865.1"/>
    </source>
</evidence>
<gene>
    <name evidence="3" type="ORF">KTA_30640</name>
</gene>